<feature type="compositionally biased region" description="Pro residues" evidence="1">
    <location>
        <begin position="51"/>
        <end position="71"/>
    </location>
</feature>
<reference evidence="2 3" key="1">
    <citation type="submission" date="2019-03" db="EMBL/GenBank/DDBJ databases">
        <title>Genomic Encyclopedia of Type Strains, Phase IV (KMG-IV): sequencing the most valuable type-strain genomes for metagenomic binning, comparative biology and taxonomic classification.</title>
        <authorList>
            <person name="Goeker M."/>
        </authorList>
    </citation>
    <scope>NUCLEOTIDE SEQUENCE [LARGE SCALE GENOMIC DNA]</scope>
    <source>
        <strain evidence="2 3">DSM 101</strain>
    </source>
</reference>
<protein>
    <submittedName>
        <fullName evidence="2">DUF2934 family protein</fullName>
    </submittedName>
</protein>
<name>A0A4R1II73_ANCAQ</name>
<organism evidence="2 3">
    <name type="scientific">Ancylobacter aquaticus</name>
    <dbReference type="NCBI Taxonomy" id="100"/>
    <lineage>
        <taxon>Bacteria</taxon>
        <taxon>Pseudomonadati</taxon>
        <taxon>Pseudomonadota</taxon>
        <taxon>Alphaproteobacteria</taxon>
        <taxon>Hyphomicrobiales</taxon>
        <taxon>Xanthobacteraceae</taxon>
        <taxon>Ancylobacter</taxon>
    </lineage>
</organism>
<dbReference type="OrthoDB" id="9811127at2"/>
<evidence type="ECO:0000256" key="1">
    <source>
        <dbReference type="SAM" id="MobiDB-lite"/>
    </source>
</evidence>
<gene>
    <name evidence="2" type="ORF">EV667_1521</name>
</gene>
<dbReference type="EMBL" id="SMFY01000001">
    <property type="protein sequence ID" value="TCK31412.1"/>
    <property type="molecule type" value="Genomic_DNA"/>
</dbReference>
<evidence type="ECO:0000313" key="3">
    <source>
        <dbReference type="Proteomes" id="UP000295030"/>
    </source>
</evidence>
<keyword evidence="3" id="KW-1185">Reference proteome</keyword>
<dbReference type="RefSeq" id="WP_131834633.1">
    <property type="nucleotide sequence ID" value="NZ_SMFY01000001.1"/>
</dbReference>
<dbReference type="InterPro" id="IPR021327">
    <property type="entry name" value="DUF2934"/>
</dbReference>
<feature type="region of interest" description="Disordered" evidence="1">
    <location>
        <begin position="44"/>
        <end position="104"/>
    </location>
</feature>
<accession>A0A4R1II73</accession>
<dbReference type="Proteomes" id="UP000295030">
    <property type="component" value="Unassembled WGS sequence"/>
</dbReference>
<sequence>MNERETRIREWAYRLWEEQGYPHGRDEEHWLRAVAIVMEEDGVAEAGPAAEPTPEPMPEPAAAPAPSPVPAAKPKAARAKTAGAEPTVTQAPAPAPATPGRRKR</sequence>
<comment type="caution">
    <text evidence="2">The sequence shown here is derived from an EMBL/GenBank/DDBJ whole genome shotgun (WGS) entry which is preliminary data.</text>
</comment>
<dbReference type="Pfam" id="PF11154">
    <property type="entry name" value="DUF2934"/>
    <property type="match status" value="1"/>
</dbReference>
<feature type="compositionally biased region" description="Low complexity" evidence="1">
    <location>
        <begin position="72"/>
        <end position="92"/>
    </location>
</feature>
<evidence type="ECO:0000313" key="2">
    <source>
        <dbReference type="EMBL" id="TCK31412.1"/>
    </source>
</evidence>
<dbReference type="AlphaFoldDB" id="A0A4R1II73"/>
<proteinExistence type="predicted"/>